<accession>A0AAE1GW80</accession>
<evidence type="ECO:0000256" key="1">
    <source>
        <dbReference type="SAM" id="MobiDB-lite"/>
    </source>
</evidence>
<name>A0AAE1GW80_9NEOP</name>
<organism evidence="2 3">
    <name type="scientific">Frankliniella fusca</name>
    <dbReference type="NCBI Taxonomy" id="407009"/>
    <lineage>
        <taxon>Eukaryota</taxon>
        <taxon>Metazoa</taxon>
        <taxon>Ecdysozoa</taxon>
        <taxon>Arthropoda</taxon>
        <taxon>Hexapoda</taxon>
        <taxon>Insecta</taxon>
        <taxon>Pterygota</taxon>
        <taxon>Neoptera</taxon>
        <taxon>Paraneoptera</taxon>
        <taxon>Thysanoptera</taxon>
        <taxon>Terebrantia</taxon>
        <taxon>Thripoidea</taxon>
        <taxon>Thripidae</taxon>
        <taxon>Frankliniella</taxon>
    </lineage>
</organism>
<gene>
    <name evidence="2" type="ORF">KUF71_004158</name>
</gene>
<dbReference type="Proteomes" id="UP001219518">
    <property type="component" value="Unassembled WGS sequence"/>
</dbReference>
<proteinExistence type="predicted"/>
<dbReference type="GO" id="GO:0003743">
    <property type="term" value="F:translation initiation factor activity"/>
    <property type="evidence" value="ECO:0007669"/>
    <property type="project" value="UniProtKB-KW"/>
</dbReference>
<feature type="region of interest" description="Disordered" evidence="1">
    <location>
        <begin position="303"/>
        <end position="376"/>
    </location>
</feature>
<feature type="region of interest" description="Disordered" evidence="1">
    <location>
        <begin position="112"/>
        <end position="147"/>
    </location>
</feature>
<feature type="compositionally biased region" description="Basic residues" evidence="1">
    <location>
        <begin position="135"/>
        <end position="147"/>
    </location>
</feature>
<reference evidence="2" key="1">
    <citation type="submission" date="2021-07" db="EMBL/GenBank/DDBJ databases">
        <authorList>
            <person name="Catto M.A."/>
            <person name="Jacobson A."/>
            <person name="Kennedy G."/>
            <person name="Labadie P."/>
            <person name="Hunt B.G."/>
            <person name="Srinivasan R."/>
        </authorList>
    </citation>
    <scope>NUCLEOTIDE SEQUENCE</scope>
    <source>
        <strain evidence="2">PL_HMW_Pooled</strain>
        <tissue evidence="2">Head</tissue>
    </source>
</reference>
<keyword evidence="2" id="KW-0648">Protein biosynthesis</keyword>
<feature type="compositionally biased region" description="Polar residues" evidence="1">
    <location>
        <begin position="365"/>
        <end position="376"/>
    </location>
</feature>
<comment type="caution">
    <text evidence="2">The sequence shown here is derived from an EMBL/GenBank/DDBJ whole genome shotgun (WGS) entry which is preliminary data.</text>
</comment>
<dbReference type="EMBL" id="JAHWGI010000148">
    <property type="protein sequence ID" value="KAK3910284.1"/>
    <property type="molecule type" value="Genomic_DNA"/>
</dbReference>
<keyword evidence="2" id="KW-0396">Initiation factor</keyword>
<reference evidence="2" key="2">
    <citation type="journal article" date="2023" name="BMC Genomics">
        <title>Pest status, molecular evolution, and epigenetic factors derived from the genome assembly of Frankliniella fusca, a thysanopteran phytovirus vector.</title>
        <authorList>
            <person name="Catto M.A."/>
            <person name="Labadie P.E."/>
            <person name="Jacobson A.L."/>
            <person name="Kennedy G.G."/>
            <person name="Srinivasan R."/>
            <person name="Hunt B.G."/>
        </authorList>
    </citation>
    <scope>NUCLEOTIDE SEQUENCE</scope>
    <source>
        <strain evidence="2">PL_HMW_Pooled</strain>
    </source>
</reference>
<dbReference type="AlphaFoldDB" id="A0AAE1GW80"/>
<keyword evidence="3" id="KW-1185">Reference proteome</keyword>
<evidence type="ECO:0000313" key="2">
    <source>
        <dbReference type="EMBL" id="KAK3910284.1"/>
    </source>
</evidence>
<feature type="compositionally biased region" description="Basic and acidic residues" evidence="1">
    <location>
        <begin position="312"/>
        <end position="325"/>
    </location>
</feature>
<evidence type="ECO:0000313" key="3">
    <source>
        <dbReference type="Proteomes" id="UP001219518"/>
    </source>
</evidence>
<sequence>MHRLEFLLVFIDDPTAADVVREDFIVSREDDKCVFRWVKNARKDPVGEPVSGRILREGLKKDLSVLKVDISGTITQAGEGLGTRKQELEKARLKAAHAQANNLQELAEDMLRGGPDSNVIRDPSDELSQQLHPTTRAKRPKTPKKRTPAQIAHVKEQLNNMPCFQNGPNKIELWEGKGVYCPDGFLTTARLRYGLQPQSLFRTILRILFPPRFRLLDGVSFSGKSSTVAVSSNLIESIVLYVQGVFRMNGGVVEDIKINPQAIVTNLICNTRKKHNINVNDLPPTDNSLDLDLDLETDDHLEETAAEQGTEIAERRAEQRAEQTAERTSNTATPPPRSGPLQTPQTPQTPQTFQTLQTLQILPRTPTSFQTEHGST</sequence>
<protein>
    <submittedName>
        <fullName evidence="2">Translation initiation factor IF-2</fullName>
    </submittedName>
</protein>
<feature type="compositionally biased region" description="Low complexity" evidence="1">
    <location>
        <begin position="340"/>
        <end position="363"/>
    </location>
</feature>